<keyword evidence="2" id="KW-0645">Protease</keyword>
<dbReference type="OrthoDB" id="9809144at2"/>
<feature type="domain" description="M23ase beta-sheet core" evidence="9">
    <location>
        <begin position="301"/>
        <end position="390"/>
    </location>
</feature>
<keyword evidence="6" id="KW-0482">Metalloprotease</keyword>
<evidence type="ECO:0000313" key="10">
    <source>
        <dbReference type="EMBL" id="TDN85577.1"/>
    </source>
</evidence>
<evidence type="ECO:0000313" key="11">
    <source>
        <dbReference type="Proteomes" id="UP000295493"/>
    </source>
</evidence>
<evidence type="ECO:0000256" key="3">
    <source>
        <dbReference type="ARBA" id="ARBA00022723"/>
    </source>
</evidence>
<evidence type="ECO:0000256" key="2">
    <source>
        <dbReference type="ARBA" id="ARBA00022670"/>
    </source>
</evidence>
<dbReference type="Gene3D" id="6.10.250.3150">
    <property type="match status" value="1"/>
</dbReference>
<dbReference type="CDD" id="cd12797">
    <property type="entry name" value="M23_peptidase"/>
    <property type="match status" value="1"/>
</dbReference>
<dbReference type="GO" id="GO:0046872">
    <property type="term" value="F:metal ion binding"/>
    <property type="evidence" value="ECO:0007669"/>
    <property type="project" value="UniProtKB-KW"/>
</dbReference>
<dbReference type="InterPro" id="IPR011055">
    <property type="entry name" value="Dup_hybrid_motif"/>
</dbReference>
<accession>A0A4R6FV31</accession>
<evidence type="ECO:0000256" key="1">
    <source>
        <dbReference type="ARBA" id="ARBA00001947"/>
    </source>
</evidence>
<dbReference type="EMBL" id="SNWD01000002">
    <property type="protein sequence ID" value="TDN85577.1"/>
    <property type="molecule type" value="Genomic_DNA"/>
</dbReference>
<proteinExistence type="predicted"/>
<dbReference type="InterPro" id="IPR050570">
    <property type="entry name" value="Cell_wall_metabolism_enzyme"/>
</dbReference>
<keyword evidence="3" id="KW-0479">Metal-binding</keyword>
<dbReference type="Pfam" id="PF01551">
    <property type="entry name" value="Peptidase_M23"/>
    <property type="match status" value="1"/>
</dbReference>
<evidence type="ECO:0000259" key="9">
    <source>
        <dbReference type="Pfam" id="PF01551"/>
    </source>
</evidence>
<dbReference type="Proteomes" id="UP000295493">
    <property type="component" value="Unassembled WGS sequence"/>
</dbReference>
<feature type="signal peptide" evidence="8">
    <location>
        <begin position="1"/>
        <end position="22"/>
    </location>
</feature>
<name>A0A4R6FV31_9SPHN</name>
<dbReference type="AlphaFoldDB" id="A0A4R6FV31"/>
<dbReference type="GO" id="GO:0004222">
    <property type="term" value="F:metalloendopeptidase activity"/>
    <property type="evidence" value="ECO:0007669"/>
    <property type="project" value="TreeGrafter"/>
</dbReference>
<reference evidence="10 11" key="1">
    <citation type="submission" date="2019-03" db="EMBL/GenBank/DDBJ databases">
        <title>Genomic Encyclopedia of Type Strains, Phase IV (KMG-IV): sequencing the most valuable type-strain genomes for metagenomic binning, comparative biology and taxonomic classification.</title>
        <authorList>
            <person name="Goeker M."/>
        </authorList>
    </citation>
    <scope>NUCLEOTIDE SEQUENCE [LARGE SCALE GENOMIC DNA]</scope>
    <source>
        <strain evidence="10 11">DSM 25059</strain>
    </source>
</reference>
<evidence type="ECO:0000256" key="5">
    <source>
        <dbReference type="ARBA" id="ARBA00022833"/>
    </source>
</evidence>
<gene>
    <name evidence="10" type="ORF">EV664_102284</name>
</gene>
<keyword evidence="7" id="KW-0175">Coiled coil</keyword>
<keyword evidence="11" id="KW-1185">Reference proteome</keyword>
<feature type="chain" id="PRO_5020516084" evidence="8">
    <location>
        <begin position="23"/>
        <end position="396"/>
    </location>
</feature>
<dbReference type="Gene3D" id="2.70.70.10">
    <property type="entry name" value="Glucose Permease (Domain IIA)"/>
    <property type="match status" value="1"/>
</dbReference>
<dbReference type="InterPro" id="IPR016047">
    <property type="entry name" value="M23ase_b-sheet_dom"/>
</dbReference>
<dbReference type="PANTHER" id="PTHR21666:SF288">
    <property type="entry name" value="CELL DIVISION PROTEIN YTFB"/>
    <property type="match status" value="1"/>
</dbReference>
<evidence type="ECO:0000256" key="4">
    <source>
        <dbReference type="ARBA" id="ARBA00022801"/>
    </source>
</evidence>
<evidence type="ECO:0000256" key="6">
    <source>
        <dbReference type="ARBA" id="ARBA00023049"/>
    </source>
</evidence>
<dbReference type="GO" id="GO:0006508">
    <property type="term" value="P:proteolysis"/>
    <property type="evidence" value="ECO:0007669"/>
    <property type="project" value="UniProtKB-KW"/>
</dbReference>
<dbReference type="PANTHER" id="PTHR21666">
    <property type="entry name" value="PEPTIDASE-RELATED"/>
    <property type="match status" value="1"/>
</dbReference>
<keyword evidence="5" id="KW-0862">Zinc</keyword>
<comment type="caution">
    <text evidence="10">The sequence shown here is derived from an EMBL/GenBank/DDBJ whole genome shotgun (WGS) entry which is preliminary data.</text>
</comment>
<sequence length="396" mass="41597">MRRVSPRLVAGAALALMLGGGAATMLPARQPDLPALRDRMQAARQAAEIARDRAAEAAAQADIEQDASAKARAGRAAMAERVAAAEADIREAKARVALLQARLAQERAALARQQAPLARAIAALQSMARRPVLLSLAQPGSVSDAVHVRAALQTIRPAILKRTEAARARVARIAALRAQAAQAVAALSRSRGRLEQERGELARLETRHRARGERLEQRAMDESDRALALGEDARSIAGRIAAGRSADATRAELAALPGPVPRTGGGKAAASGASGPAPYLLPVWGRLETGLGELSPAGVRSRGLTFAVKPGARVIAPAAGRARYAGRFRAFGTILILDHGDGWTTLITGLDQLWPVRGDWVQQGQALGNAPQSGSPHITVELRRGGQPVDMTALMR</sequence>
<evidence type="ECO:0000256" key="7">
    <source>
        <dbReference type="SAM" id="Coils"/>
    </source>
</evidence>
<dbReference type="RefSeq" id="WP_133494493.1">
    <property type="nucleotide sequence ID" value="NZ_BMLU01000002.1"/>
</dbReference>
<protein>
    <submittedName>
        <fullName evidence="10">Septal ring factor EnvC (AmiA/AmiB activator)</fullName>
    </submittedName>
</protein>
<dbReference type="SUPFAM" id="SSF51261">
    <property type="entry name" value="Duplicated hybrid motif"/>
    <property type="match status" value="1"/>
</dbReference>
<evidence type="ECO:0000256" key="8">
    <source>
        <dbReference type="SAM" id="SignalP"/>
    </source>
</evidence>
<organism evidence="10 11">
    <name type="scientific">Stakelama pacifica</name>
    <dbReference type="NCBI Taxonomy" id="517720"/>
    <lineage>
        <taxon>Bacteria</taxon>
        <taxon>Pseudomonadati</taxon>
        <taxon>Pseudomonadota</taxon>
        <taxon>Alphaproteobacteria</taxon>
        <taxon>Sphingomonadales</taxon>
        <taxon>Sphingomonadaceae</taxon>
        <taxon>Stakelama</taxon>
    </lineage>
</organism>
<comment type="cofactor">
    <cofactor evidence="1">
        <name>Zn(2+)</name>
        <dbReference type="ChEBI" id="CHEBI:29105"/>
    </cofactor>
</comment>
<keyword evidence="4" id="KW-0378">Hydrolase</keyword>
<feature type="coiled-coil region" evidence="7">
    <location>
        <begin position="33"/>
        <end position="109"/>
    </location>
</feature>
<keyword evidence="8" id="KW-0732">Signal</keyword>